<keyword evidence="7" id="KW-0812">Transmembrane</keyword>
<evidence type="ECO:0000256" key="1">
    <source>
        <dbReference type="ARBA" id="ARBA00004651"/>
    </source>
</evidence>
<feature type="domain" description="CBS" evidence="8">
    <location>
        <begin position="374"/>
        <end position="434"/>
    </location>
</feature>
<evidence type="ECO:0000256" key="5">
    <source>
        <dbReference type="ARBA" id="ARBA00023122"/>
    </source>
</evidence>
<dbReference type="InterPro" id="IPR000644">
    <property type="entry name" value="CBS_dom"/>
</dbReference>
<evidence type="ECO:0000256" key="7">
    <source>
        <dbReference type="SAM" id="Phobius"/>
    </source>
</evidence>
<accession>A0A318MS20</accession>
<protein>
    <recommendedName>
        <fullName evidence="8">CBS domain-containing protein</fullName>
    </recommendedName>
</protein>
<dbReference type="CDD" id="cd04590">
    <property type="entry name" value="CBS_pair_CorC_HlyC_assoc"/>
    <property type="match status" value="1"/>
</dbReference>
<evidence type="ECO:0000256" key="2">
    <source>
        <dbReference type="ARBA" id="ARBA00006337"/>
    </source>
</evidence>
<dbReference type="Pfam" id="PF03471">
    <property type="entry name" value="CorC_HlyC"/>
    <property type="match status" value="1"/>
</dbReference>
<comment type="subcellular location">
    <subcellularLocation>
        <location evidence="1">Cell membrane</location>
        <topology evidence="1">Multi-pass membrane protein</topology>
    </subcellularLocation>
</comment>
<feature type="transmembrane region" description="Helical" evidence="7">
    <location>
        <begin position="186"/>
        <end position="209"/>
    </location>
</feature>
<dbReference type="PANTHER" id="PTHR22777">
    <property type="entry name" value="HEMOLYSIN-RELATED"/>
    <property type="match status" value="1"/>
</dbReference>
<feature type="transmembrane region" description="Helical" evidence="7">
    <location>
        <begin position="90"/>
        <end position="107"/>
    </location>
</feature>
<evidence type="ECO:0000313" key="10">
    <source>
        <dbReference type="Proteomes" id="UP000247838"/>
    </source>
</evidence>
<feature type="transmembrane region" description="Helical" evidence="7">
    <location>
        <begin position="55"/>
        <end position="78"/>
    </location>
</feature>
<dbReference type="SMART" id="SM00116">
    <property type="entry name" value="CBS"/>
    <property type="match status" value="2"/>
</dbReference>
<dbReference type="InterPro" id="IPR016169">
    <property type="entry name" value="FAD-bd_PCMH_sub2"/>
</dbReference>
<dbReference type="SUPFAM" id="SSF56176">
    <property type="entry name" value="FAD-binding/transporter-associated domain-like"/>
    <property type="match status" value="1"/>
</dbReference>
<keyword evidence="7" id="KW-0472">Membrane</keyword>
<keyword evidence="3" id="KW-1003">Cell membrane</keyword>
<dbReference type="EMBL" id="QGLM01000018">
    <property type="protein sequence ID" value="PXY94719.1"/>
    <property type="molecule type" value="Genomic_DNA"/>
</dbReference>
<dbReference type="InterPro" id="IPR046342">
    <property type="entry name" value="CBS_dom_sf"/>
</dbReference>
<sequence>MEWMMDPTVWIGLSTLIVLEIVLGIDNIIFIAILTEKVPPEKRDHARITGLSFALIMRIVLLMFTGWLVTLTAPLFYFESLGISFNARQLIMLVGGLFLLFKATMELNERLEGSSHENERQKKTSHFWTVVAQIVVLDAVFSLDSVITAVGIVEHIPIMIAAVCIAMLVMMLASKPLAYFVNSHPTIVILCLSFLLMIGFSLVAEGFGFVIPKGYLYAAIGFSILIEFFNQIAIFNRRKFLNTKPLRQRTAEAILNLLKGDTEDEENNNITNDSVAEAGKNADAFNAQELSMVERVLGLAQRSVSSIMTSRQNISMININDTRENILHEINENQHNRLIVTDDASIDEPLGIIQVNDLVKEILNNQQNFSITKLIKQPLIFPETISLLTALEQFKNGKTHFAFVVDEFGSMQGIVSVNDVMETIAGDFPTENDEVDAKHDIQSQGENCWIANGYIPLEELIRFVPIELDDRREYHTLAGLLMEKSQHIPSVGEIIKLDDYLFEILEIDSHRIVRVKICHVDHAKNLTSS</sequence>
<dbReference type="Pfam" id="PF00571">
    <property type="entry name" value="CBS"/>
    <property type="match status" value="2"/>
</dbReference>
<dbReference type="AlphaFoldDB" id="A0A318MS20"/>
<keyword evidence="4" id="KW-0677">Repeat</keyword>
<evidence type="ECO:0000259" key="8">
    <source>
        <dbReference type="PROSITE" id="PS51371"/>
    </source>
</evidence>
<proteinExistence type="inferred from homology"/>
<dbReference type="GO" id="GO:0050660">
    <property type="term" value="F:flavin adenine dinucleotide binding"/>
    <property type="evidence" value="ECO:0007669"/>
    <property type="project" value="InterPro"/>
</dbReference>
<feature type="transmembrane region" description="Helical" evidence="7">
    <location>
        <begin position="156"/>
        <end position="174"/>
    </location>
</feature>
<dbReference type="InterPro" id="IPR036318">
    <property type="entry name" value="FAD-bd_PCMH-like_sf"/>
</dbReference>
<comment type="caution">
    <text evidence="9">The sequence shown here is derived from an EMBL/GenBank/DDBJ whole genome shotgun (WGS) entry which is preliminary data.</text>
</comment>
<feature type="transmembrane region" description="Helical" evidence="7">
    <location>
        <begin position="215"/>
        <end position="235"/>
    </location>
</feature>
<evidence type="ECO:0000313" key="9">
    <source>
        <dbReference type="EMBL" id="PXY94719.1"/>
    </source>
</evidence>
<evidence type="ECO:0000256" key="3">
    <source>
        <dbReference type="ARBA" id="ARBA00022475"/>
    </source>
</evidence>
<dbReference type="PANTHER" id="PTHR22777:SF30">
    <property type="entry name" value="UPF0053 PROTEIN YEGH"/>
    <property type="match status" value="1"/>
</dbReference>
<organism evidence="9 10">
    <name type="scientific">Frischella perrara</name>
    <dbReference type="NCBI Taxonomy" id="1267021"/>
    <lineage>
        <taxon>Bacteria</taxon>
        <taxon>Pseudomonadati</taxon>
        <taxon>Pseudomonadota</taxon>
        <taxon>Gammaproteobacteria</taxon>
        <taxon>Orbales</taxon>
        <taxon>Orbaceae</taxon>
        <taxon>Frischella</taxon>
    </lineage>
</organism>
<dbReference type="Gene3D" id="3.30.465.10">
    <property type="match status" value="1"/>
</dbReference>
<dbReference type="Gene3D" id="3.10.580.10">
    <property type="entry name" value="CBS-domain"/>
    <property type="match status" value="1"/>
</dbReference>
<dbReference type="Pfam" id="PF03741">
    <property type="entry name" value="TerC"/>
    <property type="match status" value="1"/>
</dbReference>
<keyword evidence="7" id="KW-1133">Transmembrane helix</keyword>
<dbReference type="InterPro" id="IPR044751">
    <property type="entry name" value="Ion_transp-like_CBS"/>
</dbReference>
<reference evidence="9 10" key="1">
    <citation type="submission" date="2018-05" db="EMBL/GenBank/DDBJ databases">
        <title>Reference genomes for bee gut microbiota database.</title>
        <authorList>
            <person name="Ellegaard K.M."/>
        </authorList>
    </citation>
    <scope>NUCLEOTIDE SEQUENCE [LARGE SCALE GENOMIC DNA]</scope>
    <source>
        <strain evidence="9 10">ESL0167</strain>
    </source>
</reference>
<dbReference type="SUPFAM" id="SSF54631">
    <property type="entry name" value="CBS-domain pair"/>
    <property type="match status" value="1"/>
</dbReference>
<dbReference type="RefSeq" id="WP_110444084.1">
    <property type="nucleotide sequence ID" value="NZ_QGLM01000018.1"/>
</dbReference>
<dbReference type="PROSITE" id="PS51371">
    <property type="entry name" value="CBS"/>
    <property type="match status" value="2"/>
</dbReference>
<feature type="transmembrane region" description="Helical" evidence="7">
    <location>
        <begin position="127"/>
        <end position="150"/>
    </location>
</feature>
<feature type="domain" description="CBS" evidence="8">
    <location>
        <begin position="308"/>
        <end position="368"/>
    </location>
</feature>
<dbReference type="InterPro" id="IPR005170">
    <property type="entry name" value="Transptr-assoc_dom"/>
</dbReference>
<gene>
    <name evidence="9" type="ORF">DKK76_09730</name>
</gene>
<name>A0A318MS20_FRIPE</name>
<comment type="similarity">
    <text evidence="2">Belongs to the UPF0053 family.</text>
</comment>
<keyword evidence="5 6" id="KW-0129">CBS domain</keyword>
<dbReference type="InterPro" id="IPR005496">
    <property type="entry name" value="Integral_membrane_TerC"/>
</dbReference>
<dbReference type="Proteomes" id="UP000247838">
    <property type="component" value="Unassembled WGS sequence"/>
</dbReference>
<feature type="transmembrane region" description="Helical" evidence="7">
    <location>
        <begin position="12"/>
        <end position="34"/>
    </location>
</feature>
<dbReference type="SMART" id="SM01091">
    <property type="entry name" value="CorC_HlyC"/>
    <property type="match status" value="1"/>
</dbReference>
<evidence type="ECO:0000256" key="6">
    <source>
        <dbReference type="PROSITE-ProRule" id="PRU00703"/>
    </source>
</evidence>
<evidence type="ECO:0000256" key="4">
    <source>
        <dbReference type="ARBA" id="ARBA00022737"/>
    </source>
</evidence>
<dbReference type="GO" id="GO:0005886">
    <property type="term" value="C:plasma membrane"/>
    <property type="evidence" value="ECO:0007669"/>
    <property type="project" value="UniProtKB-SubCell"/>
</dbReference>